<proteinExistence type="predicted"/>
<accession>A0A6L3VR70</accession>
<dbReference type="RefSeq" id="WP_151541811.1">
    <property type="nucleotide sequence ID" value="NZ_WBMR01000059.1"/>
</dbReference>
<dbReference type="SUPFAM" id="SSF46955">
    <property type="entry name" value="Putative DNA-binding domain"/>
    <property type="match status" value="1"/>
</dbReference>
<sequence length="66" mass="7910">MARRMSPGWLTVQEILDDLGIPRRTWQKWRELGRTPKCKRLPNGELRIRRSDYDAWLDSLEEVGTR</sequence>
<dbReference type="Proteomes" id="UP000483004">
    <property type="component" value="Unassembled WGS sequence"/>
</dbReference>
<dbReference type="OrthoDB" id="194758at2"/>
<keyword evidence="3" id="KW-1185">Reference proteome</keyword>
<feature type="domain" description="Helix-turn-helix" evidence="1">
    <location>
        <begin position="9"/>
        <end position="59"/>
    </location>
</feature>
<dbReference type="InterPro" id="IPR041657">
    <property type="entry name" value="HTH_17"/>
</dbReference>
<reference evidence="2 3" key="1">
    <citation type="submission" date="2019-09" db="EMBL/GenBank/DDBJ databases">
        <title>Actinomadura physcomitrii sp. nov., a novel actinomycete isolated from moss [Physcomitrium sphaericum (Ludw) Fuernr].</title>
        <authorList>
            <person name="Liu C."/>
            <person name="Zhuang X."/>
        </authorList>
    </citation>
    <scope>NUCLEOTIDE SEQUENCE [LARGE SCALE GENOMIC DNA]</scope>
    <source>
        <strain evidence="2 3">CYP1-1B</strain>
    </source>
</reference>
<evidence type="ECO:0000313" key="3">
    <source>
        <dbReference type="Proteomes" id="UP000483004"/>
    </source>
</evidence>
<evidence type="ECO:0000313" key="2">
    <source>
        <dbReference type="EMBL" id="KAB2379290.1"/>
    </source>
</evidence>
<evidence type="ECO:0000259" key="1">
    <source>
        <dbReference type="Pfam" id="PF12728"/>
    </source>
</evidence>
<name>A0A6L3VR70_9ACTN</name>
<dbReference type="EMBL" id="WBMR01000059">
    <property type="protein sequence ID" value="KAB2379290.1"/>
    <property type="molecule type" value="Genomic_DNA"/>
</dbReference>
<comment type="caution">
    <text evidence="2">The sequence shown here is derived from an EMBL/GenBank/DDBJ whole genome shotgun (WGS) entry which is preliminary data.</text>
</comment>
<dbReference type="Pfam" id="PF12728">
    <property type="entry name" value="HTH_17"/>
    <property type="match status" value="1"/>
</dbReference>
<dbReference type="InterPro" id="IPR009061">
    <property type="entry name" value="DNA-bd_dom_put_sf"/>
</dbReference>
<protein>
    <submittedName>
        <fullName evidence="2">Helix-turn-helix domain-containing protein</fullName>
    </submittedName>
</protein>
<organism evidence="2 3">
    <name type="scientific">Actinomadura montaniterrae</name>
    <dbReference type="NCBI Taxonomy" id="1803903"/>
    <lineage>
        <taxon>Bacteria</taxon>
        <taxon>Bacillati</taxon>
        <taxon>Actinomycetota</taxon>
        <taxon>Actinomycetes</taxon>
        <taxon>Streptosporangiales</taxon>
        <taxon>Thermomonosporaceae</taxon>
        <taxon>Actinomadura</taxon>
    </lineage>
</organism>
<gene>
    <name evidence="2" type="ORF">F9B16_20985</name>
</gene>
<dbReference type="AlphaFoldDB" id="A0A6L3VR70"/>